<dbReference type="EMBL" id="JQBX01000004">
    <property type="protein sequence ID" value="KRN94560.1"/>
    <property type="molecule type" value="Genomic_DNA"/>
</dbReference>
<organism evidence="1 2">
    <name type="scientific">Pediococcus stilesii</name>
    <dbReference type="NCBI Taxonomy" id="331679"/>
    <lineage>
        <taxon>Bacteria</taxon>
        <taxon>Bacillati</taxon>
        <taxon>Bacillota</taxon>
        <taxon>Bacilli</taxon>
        <taxon>Lactobacillales</taxon>
        <taxon>Lactobacillaceae</taxon>
        <taxon>Pediococcus</taxon>
    </lineage>
</organism>
<dbReference type="Proteomes" id="UP000051859">
    <property type="component" value="Unassembled WGS sequence"/>
</dbReference>
<dbReference type="RefSeq" id="WP_057801874.1">
    <property type="nucleotide sequence ID" value="NZ_JQBX01000004.1"/>
</dbReference>
<name>A0A0R2KZ66_9LACO</name>
<comment type="caution">
    <text evidence="1">The sequence shown here is derived from an EMBL/GenBank/DDBJ whole genome shotgun (WGS) entry which is preliminary data.</text>
</comment>
<dbReference type="AlphaFoldDB" id="A0A0R2KZ66"/>
<proteinExistence type="predicted"/>
<dbReference type="InterPro" id="IPR007499">
    <property type="entry name" value="ERF_bacteria_virus"/>
</dbReference>
<gene>
    <name evidence="1" type="ORF">IV81_GL001194</name>
</gene>
<dbReference type="PATRIC" id="fig|331679.3.peg.1216"/>
<dbReference type="Pfam" id="PF04404">
    <property type="entry name" value="ERF"/>
    <property type="match status" value="1"/>
</dbReference>
<sequence length="221" mass="24726">MTTENTKTIYEKLQSIHSKVTYIQKSQSGSQYTYAGSSDVLGQVHGLMDEEHLLLIPRVVDQHTEISTNKKGSQVVFTELQLTMTWVNSDNPEEKIECPWYAQGFDTAGEKGVGKALTYGEKYFLLKFFNIATDNADPDSFQKNVESKKQPDPISKEHQKTLTDLFASMASVTNTDVKKVTSGYLQMAKVNSLTKLNDDIAVSLIDKVASQLDKQLEKEGM</sequence>
<reference evidence="1 2" key="1">
    <citation type="journal article" date="2015" name="Genome Announc.">
        <title>Expanding the biotechnology potential of lactobacilli through comparative genomics of 213 strains and associated genera.</title>
        <authorList>
            <person name="Sun Z."/>
            <person name="Harris H.M."/>
            <person name="McCann A."/>
            <person name="Guo C."/>
            <person name="Argimon S."/>
            <person name="Zhang W."/>
            <person name="Yang X."/>
            <person name="Jeffery I.B."/>
            <person name="Cooney J.C."/>
            <person name="Kagawa T.F."/>
            <person name="Liu W."/>
            <person name="Song Y."/>
            <person name="Salvetti E."/>
            <person name="Wrobel A."/>
            <person name="Rasinkangas P."/>
            <person name="Parkhill J."/>
            <person name="Rea M.C."/>
            <person name="O'Sullivan O."/>
            <person name="Ritari J."/>
            <person name="Douillard F.P."/>
            <person name="Paul Ross R."/>
            <person name="Yang R."/>
            <person name="Briner A.E."/>
            <person name="Felis G.E."/>
            <person name="de Vos W.M."/>
            <person name="Barrangou R."/>
            <person name="Klaenhammer T.R."/>
            <person name="Caufield P.W."/>
            <person name="Cui Y."/>
            <person name="Zhang H."/>
            <person name="O'Toole P.W."/>
        </authorList>
    </citation>
    <scope>NUCLEOTIDE SEQUENCE [LARGE SCALE GENOMIC DNA]</scope>
    <source>
        <strain evidence="1 2">DSM 18001</strain>
    </source>
</reference>
<evidence type="ECO:0000313" key="2">
    <source>
        <dbReference type="Proteomes" id="UP000051859"/>
    </source>
</evidence>
<evidence type="ECO:0008006" key="3">
    <source>
        <dbReference type="Google" id="ProtNLM"/>
    </source>
</evidence>
<keyword evidence="2" id="KW-1185">Reference proteome</keyword>
<dbReference type="STRING" id="331679.IV81_GL001194"/>
<accession>A0A0R2KZ66</accession>
<protein>
    <recommendedName>
        <fullName evidence="3">Erf family protein</fullName>
    </recommendedName>
</protein>
<evidence type="ECO:0000313" key="1">
    <source>
        <dbReference type="EMBL" id="KRN94560.1"/>
    </source>
</evidence>